<dbReference type="Proteomes" id="UP000007797">
    <property type="component" value="Unassembled WGS sequence"/>
</dbReference>
<dbReference type="InterPro" id="IPR003323">
    <property type="entry name" value="OTU_dom"/>
</dbReference>
<feature type="domain" description="OTU" evidence="2">
    <location>
        <begin position="55"/>
        <end position="181"/>
    </location>
</feature>
<feature type="compositionally biased region" description="Basic and acidic residues" evidence="1">
    <location>
        <begin position="356"/>
        <end position="366"/>
    </location>
</feature>
<sequence>MGKKRNAGGNNNSNKQHDRAVKASLRKREHRLKHGDEKWKQSFNAFLQQLEPQGFYIKDVAGDGNCLFRAIADQLEDNPEQHMKYRQNIVRFIGSNKEMFAPFIDEDENETFEEYVEEMQRNASWGGNVEIQAASLIYQVNIAIHQMNQPRWEIINYVGAKFKMIHLSYHNDEHYASVRSLNLTPASLAKNAAPVPNMSATLNNDYTNSSSNGKSGKSNIDDTTFAIMNATGVTSVKLVKEALEDCQGNFEAAIDYLIALSSQIDLSNGGGSASDFDIDDDDNNTSTSTTSTSSTSSNSKPQKYKGKKKEKDDDDDDNSKKNAHLTNKQRKELAAKEKSGEGGNGNKKKRQTHNINRNDVEDDTKVELGVSFDCS</sequence>
<evidence type="ECO:0000256" key="1">
    <source>
        <dbReference type="SAM" id="MobiDB-lite"/>
    </source>
</evidence>
<feature type="compositionally biased region" description="Low complexity" evidence="1">
    <location>
        <begin position="284"/>
        <end position="301"/>
    </location>
</feature>
<dbReference type="PANTHER" id="PTHR12419">
    <property type="entry name" value="OTU DOMAIN CONTAINING PROTEIN"/>
    <property type="match status" value="1"/>
</dbReference>
<protein>
    <submittedName>
        <fullName evidence="3">OTU domain-containing protein</fullName>
    </submittedName>
</protein>
<feature type="region of interest" description="Disordered" evidence="1">
    <location>
        <begin position="275"/>
        <end position="375"/>
    </location>
</feature>
<proteinExistence type="predicted"/>
<dbReference type="Gene3D" id="3.90.70.80">
    <property type="match status" value="1"/>
</dbReference>
<dbReference type="KEGG" id="dfa:DFA_12024"/>
<dbReference type="AlphaFoldDB" id="F4QFF3"/>
<dbReference type="STRING" id="1054147.F4QFF3"/>
<name>F4QFF3_CACFS</name>
<evidence type="ECO:0000313" key="4">
    <source>
        <dbReference type="Proteomes" id="UP000007797"/>
    </source>
</evidence>
<dbReference type="InterPro" id="IPR050704">
    <property type="entry name" value="Peptidase_C85-like"/>
</dbReference>
<dbReference type="Pfam" id="PF02338">
    <property type="entry name" value="OTU"/>
    <property type="match status" value="1"/>
</dbReference>
<dbReference type="GO" id="GO:0004843">
    <property type="term" value="F:cysteine-type deubiquitinase activity"/>
    <property type="evidence" value="ECO:0007669"/>
    <property type="project" value="TreeGrafter"/>
</dbReference>
<dbReference type="RefSeq" id="XP_004350963.1">
    <property type="nucleotide sequence ID" value="XM_004350911.1"/>
</dbReference>
<organism evidence="3 4">
    <name type="scientific">Cavenderia fasciculata</name>
    <name type="common">Slime mold</name>
    <name type="synonym">Dictyostelium fasciculatum</name>
    <dbReference type="NCBI Taxonomy" id="261658"/>
    <lineage>
        <taxon>Eukaryota</taxon>
        <taxon>Amoebozoa</taxon>
        <taxon>Evosea</taxon>
        <taxon>Eumycetozoa</taxon>
        <taxon>Dictyostelia</taxon>
        <taxon>Acytosteliales</taxon>
        <taxon>Cavenderiaceae</taxon>
        <taxon>Cavenderia</taxon>
    </lineage>
</organism>
<dbReference type="MEROPS" id="C85.003"/>
<dbReference type="EMBL" id="GL883029">
    <property type="protein sequence ID" value="EGG14254.1"/>
    <property type="molecule type" value="Genomic_DNA"/>
</dbReference>
<dbReference type="GO" id="GO:0016579">
    <property type="term" value="P:protein deubiquitination"/>
    <property type="evidence" value="ECO:0007669"/>
    <property type="project" value="TreeGrafter"/>
</dbReference>
<dbReference type="OrthoDB" id="415023at2759"/>
<evidence type="ECO:0000259" key="2">
    <source>
        <dbReference type="PROSITE" id="PS50802"/>
    </source>
</evidence>
<gene>
    <name evidence="3" type="ORF">DFA_12024</name>
</gene>
<dbReference type="SUPFAM" id="SSF54001">
    <property type="entry name" value="Cysteine proteinases"/>
    <property type="match status" value="1"/>
</dbReference>
<dbReference type="GeneID" id="14865469"/>
<evidence type="ECO:0000313" key="3">
    <source>
        <dbReference type="EMBL" id="EGG14254.1"/>
    </source>
</evidence>
<accession>F4QFF3</accession>
<dbReference type="PROSITE" id="PS50802">
    <property type="entry name" value="OTU"/>
    <property type="match status" value="1"/>
</dbReference>
<dbReference type="PANTHER" id="PTHR12419:SF7">
    <property type="entry name" value="OTU DOMAIN-CONTAINING PROTEIN 3"/>
    <property type="match status" value="1"/>
</dbReference>
<reference evidence="4" key="1">
    <citation type="journal article" date="2011" name="Genome Res.">
        <title>Phylogeny-wide analysis of social amoeba genomes highlights ancient origins for complex intercellular communication.</title>
        <authorList>
            <person name="Heidel A.J."/>
            <person name="Lawal H.M."/>
            <person name="Felder M."/>
            <person name="Schilde C."/>
            <person name="Helps N.R."/>
            <person name="Tunggal B."/>
            <person name="Rivero F."/>
            <person name="John U."/>
            <person name="Schleicher M."/>
            <person name="Eichinger L."/>
            <person name="Platzer M."/>
            <person name="Noegel A.A."/>
            <person name="Schaap P."/>
            <person name="Gloeckner G."/>
        </authorList>
    </citation>
    <scope>NUCLEOTIDE SEQUENCE [LARGE SCALE GENOMIC DNA]</scope>
    <source>
        <strain evidence="4">SH3</strain>
    </source>
</reference>
<dbReference type="OMA" id="MDATGCQ"/>
<keyword evidence="4" id="KW-1185">Reference proteome</keyword>
<dbReference type="InterPro" id="IPR038765">
    <property type="entry name" value="Papain-like_cys_pep_sf"/>
</dbReference>
<feature type="region of interest" description="Disordered" evidence="1">
    <location>
        <begin position="1"/>
        <end position="22"/>
    </location>
</feature>
<dbReference type="CDD" id="cd22771">
    <property type="entry name" value="OTU_plant_OTU7-like"/>
    <property type="match status" value="1"/>
</dbReference>
<feature type="compositionally biased region" description="Basic and acidic residues" evidence="1">
    <location>
        <begin position="329"/>
        <end position="340"/>
    </location>
</feature>